<evidence type="ECO:0000259" key="3">
    <source>
        <dbReference type="PROSITE" id="PS51138"/>
    </source>
</evidence>
<dbReference type="AlphaFoldDB" id="A0A8J5G4G7"/>
<keyword evidence="2" id="KW-0539">Nucleus</keyword>
<comment type="caution">
    <text evidence="4">The sequence shown here is derived from an EMBL/GenBank/DDBJ whole genome shotgun (WGS) entry which is preliminary data.</text>
</comment>
<evidence type="ECO:0000256" key="2">
    <source>
        <dbReference type="ARBA" id="ARBA00023242"/>
    </source>
</evidence>
<comment type="subcellular location">
    <subcellularLocation>
        <location evidence="1">Nucleus</location>
    </subcellularLocation>
</comment>
<dbReference type="SMART" id="SM00743">
    <property type="entry name" value="Agenet"/>
    <property type="match status" value="2"/>
</dbReference>
<dbReference type="SUPFAM" id="SSF63748">
    <property type="entry name" value="Tudor/PWWP/MBT"/>
    <property type="match status" value="1"/>
</dbReference>
<dbReference type="GO" id="GO:0005634">
    <property type="term" value="C:nucleus"/>
    <property type="evidence" value="ECO:0007669"/>
    <property type="project" value="UniProtKB-SubCell"/>
</dbReference>
<gene>
    <name evidence="4" type="ORF">ZIOFF_041154</name>
</gene>
<name>A0A8J5G4G7_ZINOF</name>
<dbReference type="EMBL" id="JACMSC010000011">
    <property type="protein sequence ID" value="KAG6501275.1"/>
    <property type="molecule type" value="Genomic_DNA"/>
</dbReference>
<dbReference type="InterPro" id="IPR008395">
    <property type="entry name" value="Agenet-like_dom"/>
</dbReference>
<dbReference type="PANTHER" id="PTHR31917">
    <property type="entry name" value="AGENET DOMAIN-CONTAINING PROTEIN-RELATED"/>
    <property type="match status" value="1"/>
</dbReference>
<dbReference type="Gene3D" id="1.10.1240.40">
    <property type="entry name" value="ENT domain"/>
    <property type="match status" value="1"/>
</dbReference>
<dbReference type="Gene3D" id="2.30.30.140">
    <property type="match status" value="1"/>
</dbReference>
<evidence type="ECO:0000256" key="1">
    <source>
        <dbReference type="ARBA" id="ARBA00004123"/>
    </source>
</evidence>
<keyword evidence="5" id="KW-1185">Reference proteome</keyword>
<dbReference type="InterPro" id="IPR036142">
    <property type="entry name" value="ENT_dom-like_sf"/>
</dbReference>
<dbReference type="SMART" id="SM01191">
    <property type="entry name" value="ENT"/>
    <property type="match status" value="1"/>
</dbReference>
<dbReference type="Pfam" id="PF03735">
    <property type="entry name" value="ENT"/>
    <property type="match status" value="1"/>
</dbReference>
<evidence type="ECO:0000313" key="5">
    <source>
        <dbReference type="Proteomes" id="UP000734854"/>
    </source>
</evidence>
<dbReference type="InterPro" id="IPR014002">
    <property type="entry name" value="Agenet_dom_plant"/>
</dbReference>
<dbReference type="InterPro" id="IPR005491">
    <property type="entry name" value="ENT_dom"/>
</dbReference>
<evidence type="ECO:0000313" key="4">
    <source>
        <dbReference type="EMBL" id="KAG6501275.1"/>
    </source>
</evidence>
<sequence>MHKVCKLTFDMMPKQQNDRAMHKVKKAKILIFRNKSDCFYSVEYLLFILHLLLSGIEKMPTTRFKKGNKVEVWNRREVPSGSWWSAEIISGNGHTYSVRYDGYPIDSSIAVDRVPRKAIRPRPPPLEDQRELRIGDFVEVFDKNSWKIAEIRTIIGNGYCSMRLLGSSRKFQFHKSNIRRRLSWQDNKWMVIYKDSGEESDGRLSSSMRGGRSVCHMPQSCEKMKKRPLDMSVPSDACNIGRKKMRAMKVDFLASTGKILGEKDTDYSLSKRAGPSRIESGRSMLHSDKENYLLNSSVRSYAESTSSSVGSCSVDSSHEESYSQYDYVETSCGFERDSAFSRKGDLQTEIHQLELSAYRSTLKAFYASGPVSWEREAVMTNLRLMLNISNDEHLMEIRNLINSDMTPYHCLSLPVIMHDERKLN</sequence>
<dbReference type="Pfam" id="PF05641">
    <property type="entry name" value="Agenet"/>
    <property type="match status" value="1"/>
</dbReference>
<dbReference type="SUPFAM" id="SSF158639">
    <property type="entry name" value="ENT-like"/>
    <property type="match status" value="1"/>
</dbReference>
<dbReference type="PROSITE" id="PS51138">
    <property type="entry name" value="ENT"/>
    <property type="match status" value="1"/>
</dbReference>
<reference evidence="4 5" key="1">
    <citation type="submission" date="2020-08" db="EMBL/GenBank/DDBJ databases">
        <title>Plant Genome Project.</title>
        <authorList>
            <person name="Zhang R.-G."/>
        </authorList>
    </citation>
    <scope>NUCLEOTIDE SEQUENCE [LARGE SCALE GENOMIC DNA]</scope>
    <source>
        <tissue evidence="4">Rhizome</tissue>
    </source>
</reference>
<proteinExistence type="predicted"/>
<feature type="domain" description="ENT" evidence="3">
    <location>
        <begin position="346"/>
        <end position="424"/>
    </location>
</feature>
<dbReference type="Proteomes" id="UP000734854">
    <property type="component" value="Unassembled WGS sequence"/>
</dbReference>
<accession>A0A8J5G4G7</accession>
<organism evidence="4 5">
    <name type="scientific">Zingiber officinale</name>
    <name type="common">Ginger</name>
    <name type="synonym">Amomum zingiber</name>
    <dbReference type="NCBI Taxonomy" id="94328"/>
    <lineage>
        <taxon>Eukaryota</taxon>
        <taxon>Viridiplantae</taxon>
        <taxon>Streptophyta</taxon>
        <taxon>Embryophyta</taxon>
        <taxon>Tracheophyta</taxon>
        <taxon>Spermatophyta</taxon>
        <taxon>Magnoliopsida</taxon>
        <taxon>Liliopsida</taxon>
        <taxon>Zingiberales</taxon>
        <taxon>Zingiberaceae</taxon>
        <taxon>Zingiber</taxon>
    </lineage>
</organism>
<protein>
    <recommendedName>
        <fullName evidence="3">ENT domain-containing protein</fullName>
    </recommendedName>
</protein>
<dbReference type="PANTHER" id="PTHR31917:SF5">
    <property type="entry name" value="OS02G0204500 PROTEIN"/>
    <property type="match status" value="1"/>
</dbReference>